<dbReference type="PANTHER" id="PTHR21381">
    <property type="entry name" value="ZGC:162297"/>
    <property type="match status" value="1"/>
</dbReference>
<evidence type="ECO:0000313" key="3">
    <source>
        <dbReference type="Proteomes" id="UP000230292"/>
    </source>
</evidence>
<gene>
    <name evidence="2" type="ORF">COW24_01350</name>
</gene>
<sequence>MKIIADIFGTAKPVIGMVHLQPSVGYPGHPGMDNYIAHAVKTAKSLVKGGVHGILVENEFDRPHSITVSPEVEACILEVTKAISSAVSVPVGVDVLLNDWRASLNIAKTAGCAFVRIDVFVDHVTCKWGEIEPEADKIIEYREQIGAENIALFTDIQVKHKRMLNPEKLLTQSADEARAAGADAVIVTGAWTGEETPIENVKLVQKHLPGFPVMIGAGITLDNIHEQFSVADGAIVGTSLKNDDGEVDREKVSALLEAISDL</sequence>
<evidence type="ECO:0000313" key="2">
    <source>
        <dbReference type="EMBL" id="PIW37209.1"/>
    </source>
</evidence>
<dbReference type="PIRSF" id="PIRSF005956">
    <property type="entry name" value="BtpA"/>
    <property type="match status" value="1"/>
</dbReference>
<dbReference type="InterPro" id="IPR011060">
    <property type="entry name" value="RibuloseP-bd_barrel"/>
</dbReference>
<dbReference type="AlphaFoldDB" id="A0A2M7H4R0"/>
<dbReference type="Pfam" id="PF03437">
    <property type="entry name" value="BtpA"/>
    <property type="match status" value="1"/>
</dbReference>
<accession>A0A2M7H4R0</accession>
<dbReference type="NCBIfam" id="TIGR00259">
    <property type="entry name" value="thylakoid_BtpA"/>
    <property type="match status" value="1"/>
</dbReference>
<comment type="caution">
    <text evidence="2">The sequence shown here is derived from an EMBL/GenBank/DDBJ whole genome shotgun (WGS) entry which is preliminary data.</text>
</comment>
<evidence type="ECO:0000256" key="1">
    <source>
        <dbReference type="ARBA" id="ARBA00006007"/>
    </source>
</evidence>
<proteinExistence type="inferred from homology"/>
<dbReference type="InterPro" id="IPR013785">
    <property type="entry name" value="Aldolase_TIM"/>
</dbReference>
<dbReference type="PANTHER" id="PTHR21381:SF3">
    <property type="entry name" value="SGC REGION PROTEIN SGCQ-RELATED"/>
    <property type="match status" value="1"/>
</dbReference>
<comment type="similarity">
    <text evidence="1">Belongs to the BtpA family.</text>
</comment>
<dbReference type="Proteomes" id="UP000230292">
    <property type="component" value="Unassembled WGS sequence"/>
</dbReference>
<dbReference type="Gene3D" id="3.20.20.70">
    <property type="entry name" value="Aldolase class I"/>
    <property type="match status" value="1"/>
</dbReference>
<dbReference type="SUPFAM" id="SSF51366">
    <property type="entry name" value="Ribulose-phoshate binding barrel"/>
    <property type="match status" value="1"/>
</dbReference>
<organism evidence="2 3">
    <name type="scientific">Candidatus Kerfeldbacteria bacterium CG15_BIG_FIL_POST_REV_8_21_14_020_45_12</name>
    <dbReference type="NCBI Taxonomy" id="2014247"/>
    <lineage>
        <taxon>Bacteria</taxon>
        <taxon>Candidatus Kerfeldiibacteriota</taxon>
    </lineage>
</organism>
<protein>
    <submittedName>
        <fullName evidence="2">Photosystem I assembly BtpA</fullName>
    </submittedName>
</protein>
<name>A0A2M7H4R0_9BACT</name>
<dbReference type="EMBL" id="PFGC01000018">
    <property type="protein sequence ID" value="PIW37209.1"/>
    <property type="molecule type" value="Genomic_DNA"/>
</dbReference>
<dbReference type="InterPro" id="IPR005137">
    <property type="entry name" value="BtpA"/>
</dbReference>
<reference evidence="2 3" key="1">
    <citation type="submission" date="2017-09" db="EMBL/GenBank/DDBJ databases">
        <title>Depth-based differentiation of microbial function through sediment-hosted aquifers and enrichment of novel symbionts in the deep terrestrial subsurface.</title>
        <authorList>
            <person name="Probst A.J."/>
            <person name="Ladd B."/>
            <person name="Jarett J.K."/>
            <person name="Geller-Mcgrath D.E."/>
            <person name="Sieber C.M."/>
            <person name="Emerson J.B."/>
            <person name="Anantharaman K."/>
            <person name="Thomas B.C."/>
            <person name="Malmstrom R."/>
            <person name="Stieglmeier M."/>
            <person name="Klingl A."/>
            <person name="Woyke T."/>
            <person name="Ryan C.M."/>
            <person name="Banfield J.F."/>
        </authorList>
    </citation>
    <scope>NUCLEOTIDE SEQUENCE [LARGE SCALE GENOMIC DNA]</scope>
    <source>
        <strain evidence="2">CG15_BIG_FIL_POST_REV_8_21_14_020_45_12</strain>
    </source>
</reference>